<feature type="region of interest" description="Disordered" evidence="6">
    <location>
        <begin position="502"/>
        <end position="522"/>
    </location>
</feature>
<keyword evidence="5 7" id="KW-0472">Membrane</keyword>
<dbReference type="GO" id="GO:0005886">
    <property type="term" value="C:plasma membrane"/>
    <property type="evidence" value="ECO:0007669"/>
    <property type="project" value="UniProtKB-SubCell"/>
</dbReference>
<feature type="transmembrane region" description="Helical" evidence="7">
    <location>
        <begin position="260"/>
        <end position="277"/>
    </location>
</feature>
<dbReference type="AlphaFoldDB" id="A0A1Y2HQ94"/>
<feature type="transmembrane region" description="Helical" evidence="7">
    <location>
        <begin position="84"/>
        <end position="105"/>
    </location>
</feature>
<comment type="caution">
    <text evidence="8">The sequence shown here is derived from an EMBL/GenBank/DDBJ whole genome shotgun (WGS) entry which is preliminary data.</text>
</comment>
<dbReference type="SUPFAM" id="SSF103473">
    <property type="entry name" value="MFS general substrate transporter"/>
    <property type="match status" value="1"/>
</dbReference>
<evidence type="ECO:0000256" key="2">
    <source>
        <dbReference type="ARBA" id="ARBA00022475"/>
    </source>
</evidence>
<dbReference type="Proteomes" id="UP000193411">
    <property type="component" value="Unassembled WGS sequence"/>
</dbReference>
<dbReference type="EMBL" id="MCFL01000015">
    <property type="protein sequence ID" value="ORZ36777.1"/>
    <property type="molecule type" value="Genomic_DNA"/>
</dbReference>
<keyword evidence="2" id="KW-1003">Cell membrane</keyword>
<feature type="transmembrane region" description="Helical" evidence="7">
    <location>
        <begin position="330"/>
        <end position="347"/>
    </location>
</feature>
<feature type="transmembrane region" description="Helical" evidence="7">
    <location>
        <begin position="399"/>
        <end position="418"/>
    </location>
</feature>
<evidence type="ECO:0000256" key="3">
    <source>
        <dbReference type="ARBA" id="ARBA00022692"/>
    </source>
</evidence>
<gene>
    <name evidence="8" type="ORF">BCR44DRAFT_1413691</name>
</gene>
<protein>
    <submittedName>
        <fullName evidence="8">Major facilitator superfamily domain-containing protein</fullName>
    </submittedName>
</protein>
<feature type="transmembrane region" description="Helical" evidence="7">
    <location>
        <begin position="125"/>
        <end position="147"/>
    </location>
</feature>
<evidence type="ECO:0000256" key="1">
    <source>
        <dbReference type="ARBA" id="ARBA00004651"/>
    </source>
</evidence>
<keyword evidence="3 7" id="KW-0812">Transmembrane</keyword>
<feature type="transmembrane region" description="Helical" evidence="7">
    <location>
        <begin position="451"/>
        <end position="473"/>
    </location>
</feature>
<feature type="transmembrane region" description="Helical" evidence="7">
    <location>
        <begin position="194"/>
        <end position="213"/>
    </location>
</feature>
<organism evidence="8 9">
    <name type="scientific">Catenaria anguillulae PL171</name>
    <dbReference type="NCBI Taxonomy" id="765915"/>
    <lineage>
        <taxon>Eukaryota</taxon>
        <taxon>Fungi</taxon>
        <taxon>Fungi incertae sedis</taxon>
        <taxon>Blastocladiomycota</taxon>
        <taxon>Blastocladiomycetes</taxon>
        <taxon>Blastocladiales</taxon>
        <taxon>Catenariaceae</taxon>
        <taxon>Catenaria</taxon>
    </lineage>
</organism>
<evidence type="ECO:0000313" key="9">
    <source>
        <dbReference type="Proteomes" id="UP000193411"/>
    </source>
</evidence>
<keyword evidence="9" id="KW-1185">Reference proteome</keyword>
<sequence>MSSKVFNGFTAVEKKNLVVYSLGLMCYKFALETLSGCMSSLVLTRVKNNPAAMWATVVSINYAAQSIGSLLVSPLIKRWPTSKVLATSILTFGLIVAIIPILEGINGGGRDGTLGDEKKYKAGEWSPMVVAVLFPIVGIFHGIIELVRRVIPRDIVGSEPTKLKQMDSTVHILYEIAGTSGALLSRYWIGYFNYGYSLALIPIAFTLAALIWYRMEVESDKVAGANYQSRGFVPELVSIFKSFFYSVWIGLKLVCFNRSLVWLLLAYTFPLVLHRYLENVLFSHYANFALGKGSYQQIMVAGSNLGELCGALFVLLFSNAIPTPIPWLRLDAITMLFVWILPLADPFENVEAFVYMIFALMVPVSFGWAAGDVSLVAYVQGKLAKIEDSETSVSPLGSVMSFLYVAYIIIFAIANKFIGDLQDSYVRDLLNKYGNAKKIPYPEALLPTQQAMFWTAGIVMSVSGVIVILATLIPKGSWAFNPKEIDSDDDLVALEIQLQKERVPTDDEESRKNKDAIENAFV</sequence>
<dbReference type="Gene3D" id="1.20.1250.20">
    <property type="entry name" value="MFS general substrate transporter like domains"/>
    <property type="match status" value="1"/>
</dbReference>
<feature type="transmembrane region" description="Helical" evidence="7">
    <location>
        <begin position="353"/>
        <end position="378"/>
    </location>
</feature>
<feature type="transmembrane region" description="Helical" evidence="7">
    <location>
        <begin position="51"/>
        <end position="72"/>
    </location>
</feature>
<dbReference type="OrthoDB" id="5344169at2759"/>
<comment type="subcellular location">
    <subcellularLocation>
        <location evidence="1">Cell membrane</location>
        <topology evidence="1">Multi-pass membrane protein</topology>
    </subcellularLocation>
</comment>
<name>A0A1Y2HQ94_9FUNG</name>
<evidence type="ECO:0000256" key="4">
    <source>
        <dbReference type="ARBA" id="ARBA00022989"/>
    </source>
</evidence>
<evidence type="ECO:0000256" key="5">
    <source>
        <dbReference type="ARBA" id="ARBA00023136"/>
    </source>
</evidence>
<proteinExistence type="predicted"/>
<reference evidence="8 9" key="1">
    <citation type="submission" date="2016-07" db="EMBL/GenBank/DDBJ databases">
        <title>Pervasive Adenine N6-methylation of Active Genes in Fungi.</title>
        <authorList>
            <consortium name="DOE Joint Genome Institute"/>
            <person name="Mondo S.J."/>
            <person name="Dannebaum R.O."/>
            <person name="Kuo R.C."/>
            <person name="Labutti K."/>
            <person name="Haridas S."/>
            <person name="Kuo A."/>
            <person name="Salamov A."/>
            <person name="Ahrendt S.R."/>
            <person name="Lipzen A."/>
            <person name="Sullivan W."/>
            <person name="Andreopoulos W.B."/>
            <person name="Clum A."/>
            <person name="Lindquist E."/>
            <person name="Daum C."/>
            <person name="Ramamoorthy G.K."/>
            <person name="Gryganskyi A."/>
            <person name="Culley D."/>
            <person name="Magnuson J.K."/>
            <person name="James T.Y."/>
            <person name="O'Malley M.A."/>
            <person name="Stajich J.E."/>
            <person name="Spatafora J.W."/>
            <person name="Visel A."/>
            <person name="Grigoriev I.V."/>
        </authorList>
    </citation>
    <scope>NUCLEOTIDE SEQUENCE [LARGE SCALE GENOMIC DNA]</scope>
    <source>
        <strain evidence="8 9">PL171</strain>
    </source>
</reference>
<evidence type="ECO:0000256" key="7">
    <source>
        <dbReference type="SAM" id="Phobius"/>
    </source>
</evidence>
<dbReference type="InterPro" id="IPR036259">
    <property type="entry name" value="MFS_trans_sf"/>
</dbReference>
<feature type="transmembrane region" description="Helical" evidence="7">
    <location>
        <begin position="297"/>
        <end position="318"/>
    </location>
</feature>
<evidence type="ECO:0000256" key="6">
    <source>
        <dbReference type="SAM" id="MobiDB-lite"/>
    </source>
</evidence>
<evidence type="ECO:0000313" key="8">
    <source>
        <dbReference type="EMBL" id="ORZ36777.1"/>
    </source>
</evidence>
<dbReference type="PANTHER" id="PTHR23513:SF6">
    <property type="entry name" value="MAJOR FACILITATOR SUPERFAMILY ASSOCIATED DOMAIN-CONTAINING PROTEIN"/>
    <property type="match status" value="1"/>
</dbReference>
<accession>A0A1Y2HQ94</accession>
<keyword evidence="4 7" id="KW-1133">Transmembrane helix</keyword>
<dbReference type="PANTHER" id="PTHR23513">
    <property type="entry name" value="INTEGRAL MEMBRANE EFFLUX PROTEIN-RELATED"/>
    <property type="match status" value="1"/>
</dbReference>